<dbReference type="SMART" id="SM00179">
    <property type="entry name" value="EGF_CA"/>
    <property type="match status" value="1"/>
</dbReference>
<feature type="domain" description="EGF-like" evidence="3">
    <location>
        <begin position="278"/>
        <end position="292"/>
    </location>
</feature>
<keyword evidence="1" id="KW-1015">Disulfide bond</keyword>
<dbReference type="SMART" id="SM00181">
    <property type="entry name" value="EGF"/>
    <property type="match status" value="2"/>
</dbReference>
<dbReference type="PANTHER" id="PTHR33491">
    <property type="entry name" value="OSJNBA0016N04.9 PROTEIN"/>
    <property type="match status" value="1"/>
</dbReference>
<dbReference type="Proteomes" id="UP000504607">
    <property type="component" value="Chromosome 4"/>
</dbReference>
<feature type="chain" id="PRO_5026945705" evidence="2">
    <location>
        <begin position="18"/>
        <end position="365"/>
    </location>
</feature>
<sequence>MISRLLLILELLLLCLAAPFGAYMSEAKNSSFPLTCTNVPYPFGQSGKAMKGFEISCNGTSPILQLGKHTYGVKDISLLQGNVSIHAGTIFQSCDRNLEPGPGWIDLEGTPYTIANTESSKNMLTIVGCNDVVIVQELFRSNSSTSACASFCYSVDDVINGSCSGLGCRRSSIPKGLKSFMVEIALLHNFTDIFDNATKISQACSQAFFVHQNTFTFSSEMLQNVEGDNQVSQDLYPMTSDWAIGNAKCKEAKRNMKNYACKKNSYCYNSNSGVGYRCNCTQGYYGNPYIGCKDINECEDPKHNPCVGLCINDPGSVSCTCPPSQHGDGRKQGSGCTSKAPTVSPRQKNMIPLELALGNIFKFAY</sequence>
<dbReference type="InterPro" id="IPR000742">
    <property type="entry name" value="EGF"/>
</dbReference>
<feature type="signal peptide" evidence="2">
    <location>
        <begin position="1"/>
        <end position="17"/>
    </location>
</feature>
<evidence type="ECO:0000256" key="1">
    <source>
        <dbReference type="ARBA" id="ARBA00023157"/>
    </source>
</evidence>
<dbReference type="InterPro" id="IPR001881">
    <property type="entry name" value="EGF-like_Ca-bd_dom"/>
</dbReference>
<dbReference type="GO" id="GO:0005509">
    <property type="term" value="F:calcium ion binding"/>
    <property type="evidence" value="ECO:0007669"/>
    <property type="project" value="InterPro"/>
</dbReference>
<dbReference type="RefSeq" id="XP_019705583.1">
    <property type="nucleotide sequence ID" value="XM_019850024.2"/>
</dbReference>
<keyword evidence="4" id="KW-1185">Reference proteome</keyword>
<gene>
    <name evidence="5" type="primary">LOC109505777</name>
</gene>
<dbReference type="FunCoup" id="A0A6J0PHS7">
    <property type="interactions" value="1"/>
</dbReference>
<accession>A0A6J0PHS7</accession>
<dbReference type="InParanoid" id="A0A6J0PHS7"/>
<evidence type="ECO:0000259" key="3">
    <source>
        <dbReference type="PROSITE" id="PS01186"/>
    </source>
</evidence>
<proteinExistence type="predicted"/>
<protein>
    <submittedName>
        <fullName evidence="5">Wall-associated receptor kinase 5-like</fullName>
    </submittedName>
</protein>
<dbReference type="SUPFAM" id="SSF57196">
    <property type="entry name" value="EGF/Laminin"/>
    <property type="match status" value="1"/>
</dbReference>
<dbReference type="AlphaFoldDB" id="A0A6J0PHS7"/>
<keyword evidence="2" id="KW-0732">Signal</keyword>
<dbReference type="CDD" id="cd00054">
    <property type="entry name" value="EGF_CA"/>
    <property type="match status" value="1"/>
</dbReference>
<evidence type="ECO:0000256" key="2">
    <source>
        <dbReference type="SAM" id="SignalP"/>
    </source>
</evidence>
<dbReference type="OrthoDB" id="1274149at2759"/>
<dbReference type="PROSITE" id="PS01186">
    <property type="entry name" value="EGF_2"/>
    <property type="match status" value="1"/>
</dbReference>
<name>A0A6J0PHS7_ELAGV</name>
<dbReference type="Gene3D" id="2.10.25.10">
    <property type="entry name" value="Laminin"/>
    <property type="match status" value="2"/>
</dbReference>
<organism evidence="4 5">
    <name type="scientific">Elaeis guineensis var. tenera</name>
    <name type="common">Oil palm</name>
    <dbReference type="NCBI Taxonomy" id="51953"/>
    <lineage>
        <taxon>Eukaryota</taxon>
        <taxon>Viridiplantae</taxon>
        <taxon>Streptophyta</taxon>
        <taxon>Embryophyta</taxon>
        <taxon>Tracheophyta</taxon>
        <taxon>Spermatophyta</taxon>
        <taxon>Magnoliopsida</taxon>
        <taxon>Liliopsida</taxon>
        <taxon>Arecaceae</taxon>
        <taxon>Arecoideae</taxon>
        <taxon>Cocoseae</taxon>
        <taxon>Elaeidinae</taxon>
        <taxon>Elaeis</taxon>
    </lineage>
</organism>
<evidence type="ECO:0000313" key="4">
    <source>
        <dbReference type="Proteomes" id="UP000504607"/>
    </source>
</evidence>
<reference evidence="5" key="1">
    <citation type="submission" date="2025-08" db="UniProtKB">
        <authorList>
            <consortium name="RefSeq"/>
        </authorList>
    </citation>
    <scope>IDENTIFICATION</scope>
</reference>
<evidence type="ECO:0000313" key="5">
    <source>
        <dbReference type="RefSeq" id="XP_019705583.1"/>
    </source>
</evidence>